<evidence type="ECO:0000313" key="1">
    <source>
        <dbReference type="EMBL" id="GAI65927.1"/>
    </source>
</evidence>
<organism evidence="1">
    <name type="scientific">marine sediment metagenome</name>
    <dbReference type="NCBI Taxonomy" id="412755"/>
    <lineage>
        <taxon>unclassified sequences</taxon>
        <taxon>metagenomes</taxon>
        <taxon>ecological metagenomes</taxon>
    </lineage>
</organism>
<comment type="caution">
    <text evidence="1">The sequence shown here is derived from an EMBL/GenBank/DDBJ whole genome shotgun (WGS) entry which is preliminary data.</text>
</comment>
<reference evidence="1" key="1">
    <citation type="journal article" date="2014" name="Front. Microbiol.">
        <title>High frequency of phylogenetically diverse reductive dehalogenase-homologous genes in deep subseafloor sedimentary metagenomes.</title>
        <authorList>
            <person name="Kawai M."/>
            <person name="Futagami T."/>
            <person name="Toyoda A."/>
            <person name="Takaki Y."/>
            <person name="Nishi S."/>
            <person name="Hori S."/>
            <person name="Arai W."/>
            <person name="Tsubouchi T."/>
            <person name="Morono Y."/>
            <person name="Uchiyama I."/>
            <person name="Ito T."/>
            <person name="Fujiyama A."/>
            <person name="Inagaki F."/>
            <person name="Takami H."/>
        </authorList>
    </citation>
    <scope>NUCLEOTIDE SEQUENCE</scope>
    <source>
        <strain evidence="1">Expedition CK06-06</strain>
    </source>
</reference>
<gene>
    <name evidence="1" type="ORF">S12H4_02281</name>
</gene>
<accession>X1QBR4</accession>
<proteinExistence type="predicted"/>
<dbReference type="EMBL" id="BARW01000544">
    <property type="protein sequence ID" value="GAI65927.1"/>
    <property type="molecule type" value="Genomic_DNA"/>
</dbReference>
<protein>
    <submittedName>
        <fullName evidence="1">Uncharacterized protein</fullName>
    </submittedName>
</protein>
<sequence>MDHYEMRLLADYTQLAAVQAANTWRRPTPAAVGGELDADERGEVVFAEIQPPVDAPGLNDEDLRKVVIILDGHETGEYVSLSGIRTTLMAPVKERIWGAKLYSFGTPRSINPLLNTTLKYQSNVTVACLAGPAAAGITGASQQYRIRLWGYVYKTSELPVAFNGGMMQFPAYLSDTARRRTVNISKAPIPINGDTWKTLPGGVDQGVPKINPFARYAYNALATDGLQGDYQFRFTQAGVIDENENLYFEFDDKDALLVEGLGVSPSFDTLMPPAPGVFPNLAKTGLRIAGDYHPKGPTTRLSMFPTDALINQLNYGWLPVVLNVAAPIAPLDIYVAIPKLNRPYLIWDEIGYVTIRDNGVLAVPADPLGVTVVLTGIRVEMRS</sequence>
<name>X1QBR4_9ZZZZ</name>
<dbReference type="AlphaFoldDB" id="X1QBR4"/>